<reference evidence="9 10" key="1">
    <citation type="submission" date="2019-03" db="EMBL/GenBank/DDBJ databases">
        <title>Genomic Encyclopedia of Type Strains, Phase IV (KMG-IV): sequencing the most valuable type-strain genomes for metagenomic binning, comparative biology and taxonomic classification.</title>
        <authorList>
            <person name="Goeker M."/>
        </authorList>
    </citation>
    <scope>NUCLEOTIDE SEQUENCE [LARGE SCALE GENOMIC DNA]</scope>
    <source>
        <strain evidence="9 10">DSM 5604</strain>
    </source>
</reference>
<gene>
    <name evidence="9" type="ORF">C8D85_2007</name>
</gene>
<dbReference type="InterPro" id="IPR011662">
    <property type="entry name" value="Secretin/TonB_short_N"/>
</dbReference>
<dbReference type="InterPro" id="IPR012910">
    <property type="entry name" value="Plug_dom"/>
</dbReference>
<dbReference type="PROSITE" id="PS52016">
    <property type="entry name" value="TONB_DEPENDENT_REC_3"/>
    <property type="match status" value="1"/>
</dbReference>
<dbReference type="RefSeq" id="WP_133562232.1">
    <property type="nucleotide sequence ID" value="NZ_SNZA01000003.1"/>
</dbReference>
<dbReference type="GO" id="GO:0009279">
    <property type="term" value="C:cell outer membrane"/>
    <property type="evidence" value="ECO:0007669"/>
    <property type="project" value="UniProtKB-SubCell"/>
</dbReference>
<name>A0A4R6X8P2_9GAMM</name>
<accession>A0A4R6X8P2</accession>
<keyword evidence="10" id="KW-1185">Reference proteome</keyword>
<dbReference type="SMART" id="SM00965">
    <property type="entry name" value="STN"/>
    <property type="match status" value="1"/>
</dbReference>
<protein>
    <submittedName>
        <fullName evidence="9">Outer membrane receptor protein involved in Fe transport</fullName>
    </submittedName>
</protein>
<keyword evidence="9" id="KW-0675">Receptor</keyword>
<evidence type="ECO:0000256" key="4">
    <source>
        <dbReference type="ARBA" id="ARBA00022692"/>
    </source>
</evidence>
<evidence type="ECO:0000313" key="10">
    <source>
        <dbReference type="Proteomes" id="UP000295729"/>
    </source>
</evidence>
<keyword evidence="4 7" id="KW-0812">Transmembrane</keyword>
<dbReference type="InterPro" id="IPR037066">
    <property type="entry name" value="Plug_dom_sf"/>
</dbReference>
<dbReference type="EMBL" id="SNZA01000003">
    <property type="protein sequence ID" value="TDR13133.1"/>
    <property type="molecule type" value="Genomic_DNA"/>
</dbReference>
<dbReference type="Pfam" id="PF07715">
    <property type="entry name" value="Plug"/>
    <property type="match status" value="1"/>
</dbReference>
<dbReference type="OrthoDB" id="9766643at2"/>
<keyword evidence="5 7" id="KW-0472">Membrane</keyword>
<sequence>MNFAFHSIAKGLKLHRQWIVACTFSITGSMLHASHLTDYHQYDIAEGPLAAALTQFANQTGIYLSSTSDLLIGKSTQGYQGAVNGIEALNALLEGTGLTFKETDSGNIIIQDSLSEDSLTFSPLLVEANRSPQVTHSTIDQDDIDTMAGTTGSMTSLLQNNSSVQYSRSSDLSANAASLRPEEISIHGQASYQNAYLIDGVGTNNDLNPGDNEDTFSNPITPTNLSMLGGSSSQSYYIDPDAISKITVYDVNVPAEYGGFTGGVVDAELLRYQGEDYTAIKYAISGSGLNSMHVDEEAKSDYEDGNSYDGSYTPDYTKQRVSLTSVQEISEKLTGGIMVSRSQSDFEQVYKDNAGRGTKTPVDYQDQINNVMGRLDYSASDRLDLSLSARYSDRNHNGITSTSYDSPFTKTHQAYGLTGESIYYGSAGNLTTKLSFDRAFDELDSESAIYAYHPSENYTGDSQYSGGYGDVRQQQDTTSFSTQWQQNPISWGDTFHSLSTGLQVSQIDAFYEVEGDIIGETYRCLSGSASAGCNDSNGDGVHDENDEYLRTRSVLSANKFNKTYQTYGAFVEDSISAGNWTFNLGLRADYESLLENVNIAPRTSMIWDTFGDESTVFTAGANRYYGRSFLRYTINDTLRSWRTAYTYNSSGDITRTTTYEDRSVADYDLKTPYSDELSLAVAQKIGPMKATLKGVARDSKDGVQRTRDDDNQYYYTNTGVSQYQSVSLALETIKGFQIGSTLTHLEASISIQDSKSNSQSDNAYDETFNEDSIYYKGEVIYTDDLPSWDYSIPFNFRFSTTTEIPSWSLVWGNSINLHAGGKVATDSGENIDIGGASFDVYEDVEFDRYATLNSNITWTPKILNDLDGYLNVGINNVFDKVVNVSVSNSEKTYTAGRTISLELGMRF</sequence>
<feature type="domain" description="Secretin/TonB short N-terminal" evidence="8">
    <location>
        <begin position="62"/>
        <end position="113"/>
    </location>
</feature>
<evidence type="ECO:0000259" key="8">
    <source>
        <dbReference type="SMART" id="SM00965"/>
    </source>
</evidence>
<dbReference type="SUPFAM" id="SSF56935">
    <property type="entry name" value="Porins"/>
    <property type="match status" value="1"/>
</dbReference>
<evidence type="ECO:0000313" key="9">
    <source>
        <dbReference type="EMBL" id="TDR13133.1"/>
    </source>
</evidence>
<keyword evidence="2 7" id="KW-0813">Transport</keyword>
<comment type="subcellular location">
    <subcellularLocation>
        <location evidence="1 7">Cell outer membrane</location>
        <topology evidence="1 7">Multi-pass membrane protein</topology>
    </subcellularLocation>
</comment>
<evidence type="ECO:0000256" key="2">
    <source>
        <dbReference type="ARBA" id="ARBA00022448"/>
    </source>
</evidence>
<dbReference type="Proteomes" id="UP000295729">
    <property type="component" value="Unassembled WGS sequence"/>
</dbReference>
<dbReference type="InterPro" id="IPR039426">
    <property type="entry name" value="TonB-dep_rcpt-like"/>
</dbReference>
<keyword evidence="3 7" id="KW-1134">Transmembrane beta strand</keyword>
<dbReference type="InterPro" id="IPR036942">
    <property type="entry name" value="Beta-barrel_TonB_sf"/>
</dbReference>
<dbReference type="Gene3D" id="2.40.170.20">
    <property type="entry name" value="TonB-dependent receptor, beta-barrel domain"/>
    <property type="match status" value="1"/>
</dbReference>
<evidence type="ECO:0000256" key="5">
    <source>
        <dbReference type="ARBA" id="ARBA00023136"/>
    </source>
</evidence>
<organism evidence="9 10">
    <name type="scientific">Marinomonas communis</name>
    <dbReference type="NCBI Taxonomy" id="28254"/>
    <lineage>
        <taxon>Bacteria</taxon>
        <taxon>Pseudomonadati</taxon>
        <taxon>Pseudomonadota</taxon>
        <taxon>Gammaproteobacteria</taxon>
        <taxon>Oceanospirillales</taxon>
        <taxon>Oceanospirillaceae</taxon>
        <taxon>Marinomonas</taxon>
    </lineage>
</organism>
<comment type="similarity">
    <text evidence="7">Belongs to the TonB-dependent receptor family.</text>
</comment>
<dbReference type="Gene3D" id="3.55.50.30">
    <property type="match status" value="1"/>
</dbReference>
<dbReference type="Gene3D" id="2.170.130.10">
    <property type="entry name" value="TonB-dependent receptor, plug domain"/>
    <property type="match status" value="1"/>
</dbReference>
<evidence type="ECO:0000256" key="1">
    <source>
        <dbReference type="ARBA" id="ARBA00004571"/>
    </source>
</evidence>
<evidence type="ECO:0000256" key="6">
    <source>
        <dbReference type="ARBA" id="ARBA00023237"/>
    </source>
</evidence>
<evidence type="ECO:0000256" key="3">
    <source>
        <dbReference type="ARBA" id="ARBA00022452"/>
    </source>
</evidence>
<comment type="caution">
    <text evidence="9">The sequence shown here is derived from an EMBL/GenBank/DDBJ whole genome shotgun (WGS) entry which is preliminary data.</text>
</comment>
<keyword evidence="6 7" id="KW-0998">Cell outer membrane</keyword>
<proteinExistence type="inferred from homology"/>
<dbReference type="AlphaFoldDB" id="A0A4R6X8P2"/>
<evidence type="ECO:0000256" key="7">
    <source>
        <dbReference type="PROSITE-ProRule" id="PRU01360"/>
    </source>
</evidence>